<keyword evidence="1" id="KW-0472">Membrane</keyword>
<evidence type="ECO:0000256" key="1">
    <source>
        <dbReference type="SAM" id="Phobius"/>
    </source>
</evidence>
<protein>
    <submittedName>
        <fullName evidence="2">Uncharacterized protein</fullName>
    </submittedName>
</protein>
<gene>
    <name evidence="2" type="ORF">PFC_02440</name>
</gene>
<dbReference type="GeneID" id="70537987"/>
<dbReference type="EMBL" id="CP003685">
    <property type="protein sequence ID" value="AFN03450.1"/>
    <property type="molecule type" value="Genomic_DNA"/>
</dbReference>
<evidence type="ECO:0000313" key="3">
    <source>
        <dbReference type="Proteomes" id="UP000006216"/>
    </source>
</evidence>
<sequence>MLYPPIYQTNPPIHEVFIGAQITAVALGIGVFYFYYRVIFTPRFLAGYKVNTINISKLTGVHIISPEEYETVKREIENLPVLAFLRSLNPADNWHSFVFTTAQIPNGIQPTDLYKVPEIARRYLPETSKKRDSGYSGNRGDRIFEDVQRIFSDSKDASDG</sequence>
<dbReference type="AlphaFoldDB" id="I6UXV0"/>
<evidence type="ECO:0000313" key="2">
    <source>
        <dbReference type="EMBL" id="AFN03450.1"/>
    </source>
</evidence>
<dbReference type="RefSeq" id="WP_014835194.1">
    <property type="nucleotide sequence ID" value="NC_018092.1"/>
</dbReference>
<name>I6UXV0_9EURY</name>
<proteinExistence type="predicted"/>
<dbReference type="Proteomes" id="UP000006216">
    <property type="component" value="Chromosome"/>
</dbReference>
<dbReference type="KEGG" id="pfi:PFC_02440"/>
<reference evidence="2 3" key="1">
    <citation type="journal article" date="2012" name="J. Bacteriol.">
        <title>Genome Sequencing of a Genetically-Tractable Pyrococcus furiosus Strain Reveals a Highly Dynamic Genome.</title>
        <authorList>
            <person name="Bridger S.L."/>
            <person name="Lancaster W.A."/>
            <person name="Poole F.L.II."/>
            <person name="Schut G.J."/>
            <person name="Adams M.W."/>
        </authorList>
    </citation>
    <scope>NUCLEOTIDE SEQUENCE [LARGE SCALE GENOMIC DNA]</scope>
    <source>
        <strain evidence="2 3">COM1</strain>
    </source>
</reference>
<keyword evidence="1" id="KW-1133">Transmembrane helix</keyword>
<dbReference type="HOGENOM" id="CLU_1648373_0_0_2"/>
<feature type="transmembrane region" description="Helical" evidence="1">
    <location>
        <begin position="16"/>
        <end position="36"/>
    </location>
</feature>
<accession>I6UXV0</accession>
<organism evidence="3">
    <name type="scientific">Pyrococcus furiosus COM1</name>
    <dbReference type="NCBI Taxonomy" id="1185654"/>
    <lineage>
        <taxon>Archaea</taxon>
        <taxon>Methanobacteriati</taxon>
        <taxon>Methanobacteriota</taxon>
        <taxon>Thermococci</taxon>
        <taxon>Thermococcales</taxon>
        <taxon>Thermococcaceae</taxon>
        <taxon>Pyrococcus</taxon>
    </lineage>
</organism>
<keyword evidence="1" id="KW-0812">Transmembrane</keyword>